<comment type="subcellular location">
    <subcellularLocation>
        <location evidence="1">Nucleus</location>
        <location evidence="1">Nucleolus</location>
    </subcellularLocation>
</comment>
<keyword evidence="3" id="KW-0240">DNA-directed RNA polymerase</keyword>
<name>A0AAD6TAI7_9AGAR</name>
<evidence type="ECO:0000256" key="5">
    <source>
        <dbReference type="ARBA" id="ARBA00023242"/>
    </source>
</evidence>
<comment type="caution">
    <text evidence="6">The sequence shown here is derived from an EMBL/GenBank/DDBJ whole genome shotgun (WGS) entry which is preliminary data.</text>
</comment>
<gene>
    <name evidence="6" type="ORF">C8F04DRAFT_1075087</name>
</gene>
<sequence>MASASTSGLKKRKREASPAREIAFKIAAHSVAPGEVGPVLVSFPSLDPPPSTAFRCYRKKTKTSAEPDDDGLGLTVAGETDAVELESNEEESRRVAGAGCRYVIAVHNKRTSEVTVLPTPMSPYILSRTVKALKSIELAPAPSTTEFYKARTALGETFGTKKAKAQIRARERNRVDVGAMEGVMDFVMAGIDKAAEGLMTTEEAKDLADSNRPVPPFSLTATDPADIYPLHGIIPEPEWKALSVNAFYEAGSAYDRKQILPFRGSDWVNTRIESTMEQSDKDRKRTLKILFYISSMMAFRRTTERKFKKEDLPAKLQTVPGAVIDSLISRFTECPRGSTEPRTTPQLDLRLLAHILALCLRIDNYAAEYSLIARDLSLAPEKMSAICKSLGCKITTLGERERTRLGLPDSMADEKRAVLNAPLQFPKQRMKKKTR</sequence>
<dbReference type="Pfam" id="PF06870">
    <property type="entry name" value="RNA_pol_I_A49"/>
    <property type="match status" value="1"/>
</dbReference>
<dbReference type="GO" id="GO:0006351">
    <property type="term" value="P:DNA-templated transcription"/>
    <property type="evidence" value="ECO:0007669"/>
    <property type="project" value="InterPro"/>
</dbReference>
<dbReference type="AlphaFoldDB" id="A0AAD6TAI7"/>
<protein>
    <submittedName>
        <fullName evidence="6">Rpa49 subunit specific to nuclear RNA polymerase I</fullName>
    </submittedName>
</protein>
<comment type="similarity">
    <text evidence="2">Belongs to the eukaryotic RPA49/POLR1E RNA polymerase subunit family.</text>
</comment>
<organism evidence="6 7">
    <name type="scientific">Mycena alexandri</name>
    <dbReference type="NCBI Taxonomy" id="1745969"/>
    <lineage>
        <taxon>Eukaryota</taxon>
        <taxon>Fungi</taxon>
        <taxon>Dikarya</taxon>
        <taxon>Basidiomycota</taxon>
        <taxon>Agaricomycotina</taxon>
        <taxon>Agaricomycetes</taxon>
        <taxon>Agaricomycetidae</taxon>
        <taxon>Agaricales</taxon>
        <taxon>Marasmiineae</taxon>
        <taxon>Mycenaceae</taxon>
        <taxon>Mycena</taxon>
    </lineage>
</organism>
<proteinExistence type="inferred from homology"/>
<keyword evidence="7" id="KW-1185">Reference proteome</keyword>
<dbReference type="InterPro" id="IPR009668">
    <property type="entry name" value="RNA_pol-assoc_fac_A49-like"/>
</dbReference>
<dbReference type="PANTHER" id="PTHR14440">
    <property type="entry name" value="DNA-DIRECTED RNA POLYMERASE I SUBUNIT RPA49"/>
    <property type="match status" value="1"/>
</dbReference>
<dbReference type="GO" id="GO:0003677">
    <property type="term" value="F:DNA binding"/>
    <property type="evidence" value="ECO:0007669"/>
    <property type="project" value="InterPro"/>
</dbReference>
<dbReference type="GO" id="GO:0005730">
    <property type="term" value="C:nucleolus"/>
    <property type="evidence" value="ECO:0007669"/>
    <property type="project" value="UniProtKB-SubCell"/>
</dbReference>
<keyword evidence="4" id="KW-0804">Transcription</keyword>
<evidence type="ECO:0000313" key="7">
    <source>
        <dbReference type="Proteomes" id="UP001218188"/>
    </source>
</evidence>
<reference evidence="6" key="1">
    <citation type="submission" date="2023-03" db="EMBL/GenBank/DDBJ databases">
        <title>Massive genome expansion in bonnet fungi (Mycena s.s.) driven by repeated elements and novel gene families across ecological guilds.</title>
        <authorList>
            <consortium name="Lawrence Berkeley National Laboratory"/>
            <person name="Harder C.B."/>
            <person name="Miyauchi S."/>
            <person name="Viragh M."/>
            <person name="Kuo A."/>
            <person name="Thoen E."/>
            <person name="Andreopoulos B."/>
            <person name="Lu D."/>
            <person name="Skrede I."/>
            <person name="Drula E."/>
            <person name="Henrissat B."/>
            <person name="Morin E."/>
            <person name="Kohler A."/>
            <person name="Barry K."/>
            <person name="LaButti K."/>
            <person name="Morin E."/>
            <person name="Salamov A."/>
            <person name="Lipzen A."/>
            <person name="Mereny Z."/>
            <person name="Hegedus B."/>
            <person name="Baldrian P."/>
            <person name="Stursova M."/>
            <person name="Weitz H."/>
            <person name="Taylor A."/>
            <person name="Grigoriev I.V."/>
            <person name="Nagy L.G."/>
            <person name="Martin F."/>
            <person name="Kauserud H."/>
        </authorList>
    </citation>
    <scope>NUCLEOTIDE SEQUENCE</scope>
    <source>
        <strain evidence="6">CBHHK200</strain>
    </source>
</reference>
<keyword evidence="5" id="KW-0539">Nucleus</keyword>
<evidence type="ECO:0000256" key="1">
    <source>
        <dbReference type="ARBA" id="ARBA00004604"/>
    </source>
</evidence>
<evidence type="ECO:0000256" key="4">
    <source>
        <dbReference type="ARBA" id="ARBA00023163"/>
    </source>
</evidence>
<dbReference type="GO" id="GO:0000428">
    <property type="term" value="C:DNA-directed RNA polymerase complex"/>
    <property type="evidence" value="ECO:0007669"/>
    <property type="project" value="UniProtKB-KW"/>
</dbReference>
<evidence type="ECO:0000256" key="2">
    <source>
        <dbReference type="ARBA" id="ARBA00009430"/>
    </source>
</evidence>
<evidence type="ECO:0000313" key="6">
    <source>
        <dbReference type="EMBL" id="KAJ7042874.1"/>
    </source>
</evidence>
<accession>A0AAD6TAI7</accession>
<dbReference type="Proteomes" id="UP001218188">
    <property type="component" value="Unassembled WGS sequence"/>
</dbReference>
<dbReference type="EMBL" id="JARJCM010000011">
    <property type="protein sequence ID" value="KAJ7042874.1"/>
    <property type="molecule type" value="Genomic_DNA"/>
</dbReference>
<evidence type="ECO:0000256" key="3">
    <source>
        <dbReference type="ARBA" id="ARBA00022478"/>
    </source>
</evidence>